<dbReference type="PRINTS" id="PR00406">
    <property type="entry name" value="CYTB5RDTASE"/>
</dbReference>
<evidence type="ECO:0000256" key="16">
    <source>
        <dbReference type="PIRSR" id="PIRSR601834-1"/>
    </source>
</evidence>
<dbReference type="InterPro" id="IPR001199">
    <property type="entry name" value="Cyt_B5-like_heme/steroid-bd"/>
</dbReference>
<feature type="binding site" evidence="16">
    <location>
        <position position="295"/>
    </location>
    <ligand>
        <name>FAD</name>
        <dbReference type="ChEBI" id="CHEBI:57692"/>
    </ligand>
</feature>
<evidence type="ECO:0000256" key="17">
    <source>
        <dbReference type="SAM" id="MobiDB-lite"/>
    </source>
</evidence>
<dbReference type="InterPro" id="IPR036400">
    <property type="entry name" value="Cyt_B5-like_heme/steroid_sf"/>
</dbReference>
<dbReference type="Pfam" id="PF00175">
    <property type="entry name" value="NAD_binding_1"/>
    <property type="match status" value="1"/>
</dbReference>
<dbReference type="InterPro" id="IPR001433">
    <property type="entry name" value="OxRdtase_FAD/NAD-bd"/>
</dbReference>
<keyword evidence="12" id="KW-0560">Oxidoreductase</keyword>
<comment type="cofactor">
    <cofactor evidence="2">
        <name>heme</name>
        <dbReference type="ChEBI" id="CHEBI:30413"/>
    </cofactor>
</comment>
<evidence type="ECO:0000256" key="3">
    <source>
        <dbReference type="ARBA" id="ARBA00001974"/>
    </source>
</evidence>
<feature type="domain" description="FAD-binding FR-type" evidence="19">
    <location>
        <begin position="242"/>
        <end position="357"/>
    </location>
</feature>
<dbReference type="SUPFAM" id="SSF55856">
    <property type="entry name" value="Cytochrome b5-like heme/steroid binding domain"/>
    <property type="match status" value="1"/>
</dbReference>
<dbReference type="PRINTS" id="PR00371">
    <property type="entry name" value="FPNCR"/>
</dbReference>
<dbReference type="InterPro" id="IPR001834">
    <property type="entry name" value="CBR-like"/>
</dbReference>
<dbReference type="Gene3D" id="3.10.120.10">
    <property type="entry name" value="Cytochrome b5-like heme/steroid binding domain"/>
    <property type="match status" value="1"/>
</dbReference>
<protein>
    <recommendedName>
        <fullName evidence="22">Cytochrome-b5 reductase</fullName>
    </recommendedName>
</protein>
<feature type="binding site" evidence="16">
    <location>
        <position position="296"/>
    </location>
    <ligand>
        <name>FAD</name>
        <dbReference type="ChEBI" id="CHEBI:57692"/>
    </ligand>
</feature>
<dbReference type="Gene3D" id="3.40.50.80">
    <property type="entry name" value="Nucleotide-binding domain of ferredoxin-NADP reductase (FNR) module"/>
    <property type="match status" value="1"/>
</dbReference>
<dbReference type="InterPro" id="IPR017938">
    <property type="entry name" value="Riboflavin_synthase-like_b-brl"/>
</dbReference>
<dbReference type="InterPro" id="IPR039261">
    <property type="entry name" value="FNR_nucleotide-bd"/>
</dbReference>
<dbReference type="GO" id="GO:0008940">
    <property type="term" value="F:nitrate reductase activity"/>
    <property type="evidence" value="ECO:0007669"/>
    <property type="project" value="UniProtKB-ARBA"/>
</dbReference>
<dbReference type="Pfam" id="PF00173">
    <property type="entry name" value="Cyt-b5"/>
    <property type="match status" value="1"/>
</dbReference>
<evidence type="ECO:0000256" key="11">
    <source>
        <dbReference type="ARBA" id="ARBA00022827"/>
    </source>
</evidence>
<evidence type="ECO:0000256" key="14">
    <source>
        <dbReference type="ARBA" id="ARBA00023027"/>
    </source>
</evidence>
<keyword evidence="14" id="KW-0520">NAD</keyword>
<sequence length="503" mass="56284">MQGMMNNCWFRVKIHPCWLEEGCIGVRFEHPTQPGNQKGGWMVKPKEAESSDDPSHAETRLPDGGDVKSIQTPAKPKIPMSEVKAHDTKESCWIVVRSKLRMGLGLGLELGMGLEMEMGMGMGMELGMGLEMELGMGLGMELEMLRVELIMWVYDCTAFLNKHPGGAQSILTNAGQDVTEDFYAIHSKSAIELLEQYFIGDLDVRRPDTSGLQPEQPPSPADGRTAAQVAVSRERTVALNPKEWVRIQLTEKEILTSNARRFQFALPSRTHVLGLPTGQHVYLKANVDGEQVIRPYTPISLDDDEGNTGYMDLVVRIYFKNEHPKFPQGGVFSQYLDSLRIGDLILVKGPIGNLKFFGRGWLQRQQMGTPLHFRRLSMVAGGTGITPIYQVIKSVLQDSDDSTEMALVYASHSVDDILLRKQLEQWAITYSAQFKLWFTVNRPPPEGWMFGSGFINERTLHSHLFPPDAETFALLCGPPGMLNVACIPNLQKLGYVNDRIICF</sequence>
<feature type="binding site" evidence="16">
    <location>
        <position position="386"/>
    </location>
    <ligand>
        <name>FAD</name>
        <dbReference type="ChEBI" id="CHEBI:57692"/>
    </ligand>
</feature>
<dbReference type="EMBL" id="BFEA01000432">
    <property type="protein sequence ID" value="GBG83201.1"/>
    <property type="molecule type" value="Genomic_DNA"/>
</dbReference>
<feature type="binding site" evidence="16">
    <location>
        <position position="294"/>
    </location>
    <ligand>
        <name>FAD</name>
        <dbReference type="ChEBI" id="CHEBI:57692"/>
    </ligand>
</feature>
<dbReference type="InterPro" id="IPR018506">
    <property type="entry name" value="Cyt_B5_heme-BS"/>
</dbReference>
<dbReference type="CDD" id="cd06183">
    <property type="entry name" value="cyt_b5_reduct_like"/>
    <property type="match status" value="1"/>
</dbReference>
<dbReference type="GO" id="GO:0042128">
    <property type="term" value="P:nitrate assimilation"/>
    <property type="evidence" value="ECO:0007669"/>
    <property type="project" value="UniProtKB-KW"/>
</dbReference>
<dbReference type="Pfam" id="PF00970">
    <property type="entry name" value="FAD_binding_6"/>
    <property type="match status" value="1"/>
</dbReference>
<feature type="region of interest" description="Disordered" evidence="17">
    <location>
        <begin position="207"/>
        <end position="227"/>
    </location>
</feature>
<dbReference type="InterPro" id="IPR008333">
    <property type="entry name" value="Cbr1-like_FAD-bd_dom"/>
</dbReference>
<name>A0A388LLR8_CHABU</name>
<dbReference type="AlphaFoldDB" id="A0A388LLR8"/>
<keyword evidence="21" id="KW-1185">Reference proteome</keyword>
<dbReference type="Gene3D" id="2.40.30.10">
    <property type="entry name" value="Translation factors"/>
    <property type="match status" value="1"/>
</dbReference>
<dbReference type="Gene3D" id="2.60.40.650">
    <property type="match status" value="1"/>
</dbReference>
<comment type="cofactor">
    <cofactor evidence="1">
        <name>Mo-molybdopterin</name>
        <dbReference type="ChEBI" id="CHEBI:71302"/>
    </cofactor>
</comment>
<dbReference type="Gramene" id="GBG83201">
    <property type="protein sequence ID" value="GBG83201"/>
    <property type="gene ID" value="CBR_g36815"/>
</dbReference>
<evidence type="ECO:0008006" key="22">
    <source>
        <dbReference type="Google" id="ProtNLM"/>
    </source>
</evidence>
<evidence type="ECO:0000259" key="18">
    <source>
        <dbReference type="PROSITE" id="PS50255"/>
    </source>
</evidence>
<dbReference type="GO" id="GO:0020037">
    <property type="term" value="F:heme binding"/>
    <property type="evidence" value="ECO:0007669"/>
    <property type="project" value="InterPro"/>
</dbReference>
<dbReference type="OrthoDB" id="432685at2759"/>
<dbReference type="PROSITE" id="PS51384">
    <property type="entry name" value="FAD_FR"/>
    <property type="match status" value="1"/>
</dbReference>
<keyword evidence="15" id="KW-0534">Nitrate assimilation</keyword>
<feature type="region of interest" description="Disordered" evidence="17">
    <location>
        <begin position="30"/>
        <end position="82"/>
    </location>
</feature>
<evidence type="ECO:0000256" key="2">
    <source>
        <dbReference type="ARBA" id="ARBA00001971"/>
    </source>
</evidence>
<dbReference type="STRING" id="69332.A0A388LLR8"/>
<dbReference type="PRINTS" id="PR00363">
    <property type="entry name" value="CYTOCHROMEB5"/>
</dbReference>
<comment type="cofactor">
    <cofactor evidence="3 16">
        <name>FAD</name>
        <dbReference type="ChEBI" id="CHEBI:57692"/>
    </cofactor>
</comment>
<dbReference type="Proteomes" id="UP000265515">
    <property type="component" value="Unassembled WGS sequence"/>
</dbReference>
<keyword evidence="11 16" id="KW-0274">FAD</keyword>
<feature type="binding site" evidence="16">
    <location>
        <position position="319"/>
    </location>
    <ligand>
        <name>FAD</name>
        <dbReference type="ChEBI" id="CHEBI:57692"/>
    </ligand>
</feature>
<dbReference type="InterPro" id="IPR017927">
    <property type="entry name" value="FAD-bd_FR_type"/>
</dbReference>
<keyword evidence="8" id="KW-0349">Heme</keyword>
<evidence type="ECO:0000256" key="13">
    <source>
        <dbReference type="ARBA" id="ARBA00023004"/>
    </source>
</evidence>
<evidence type="ECO:0000256" key="1">
    <source>
        <dbReference type="ARBA" id="ARBA00001924"/>
    </source>
</evidence>
<dbReference type="SMART" id="SM01117">
    <property type="entry name" value="Cyt-b5"/>
    <property type="match status" value="1"/>
</dbReference>
<keyword evidence="7" id="KW-0500">Molybdenum</keyword>
<keyword evidence="9 16" id="KW-0285">Flavoprotein</keyword>
<dbReference type="OMA" id="KGAMQYS"/>
<dbReference type="PANTHER" id="PTHR19370">
    <property type="entry name" value="NADH-CYTOCHROME B5 REDUCTASE"/>
    <property type="match status" value="1"/>
</dbReference>
<evidence type="ECO:0000256" key="6">
    <source>
        <dbReference type="ARBA" id="ARBA00011738"/>
    </source>
</evidence>
<evidence type="ECO:0000256" key="8">
    <source>
        <dbReference type="ARBA" id="ARBA00022617"/>
    </source>
</evidence>
<evidence type="ECO:0000313" key="21">
    <source>
        <dbReference type="Proteomes" id="UP000265515"/>
    </source>
</evidence>
<dbReference type="GO" id="GO:0046872">
    <property type="term" value="F:metal ion binding"/>
    <property type="evidence" value="ECO:0007669"/>
    <property type="project" value="UniProtKB-KW"/>
</dbReference>
<evidence type="ECO:0000256" key="4">
    <source>
        <dbReference type="ARBA" id="ARBA00003838"/>
    </source>
</evidence>
<evidence type="ECO:0000256" key="12">
    <source>
        <dbReference type="ARBA" id="ARBA00023002"/>
    </source>
</evidence>
<dbReference type="PROSITE" id="PS50255">
    <property type="entry name" value="CYTOCHROME_B5_2"/>
    <property type="match status" value="1"/>
</dbReference>
<comment type="caution">
    <text evidence="20">The sequence shown here is derived from an EMBL/GenBank/DDBJ whole genome shotgun (WGS) entry which is preliminary data.</text>
</comment>
<keyword evidence="13" id="KW-0408">Iron</keyword>
<dbReference type="PROSITE" id="PS00191">
    <property type="entry name" value="CYTOCHROME_B5_1"/>
    <property type="match status" value="1"/>
</dbReference>
<dbReference type="SUPFAM" id="SSF63380">
    <property type="entry name" value="Riboflavin synthase domain-like"/>
    <property type="match status" value="1"/>
</dbReference>
<evidence type="ECO:0000256" key="7">
    <source>
        <dbReference type="ARBA" id="ARBA00022505"/>
    </source>
</evidence>
<comment type="similarity">
    <text evidence="5">Belongs to the nitrate reductase family.</text>
</comment>
<dbReference type="GO" id="GO:0071949">
    <property type="term" value="F:FAD binding"/>
    <property type="evidence" value="ECO:0007669"/>
    <property type="project" value="TreeGrafter"/>
</dbReference>
<reference evidence="20 21" key="1">
    <citation type="journal article" date="2018" name="Cell">
        <title>The Chara Genome: Secondary Complexity and Implications for Plant Terrestrialization.</title>
        <authorList>
            <person name="Nishiyama T."/>
            <person name="Sakayama H."/>
            <person name="Vries J.D."/>
            <person name="Buschmann H."/>
            <person name="Saint-Marcoux D."/>
            <person name="Ullrich K.K."/>
            <person name="Haas F.B."/>
            <person name="Vanderstraeten L."/>
            <person name="Becker D."/>
            <person name="Lang D."/>
            <person name="Vosolsobe S."/>
            <person name="Rombauts S."/>
            <person name="Wilhelmsson P.K.I."/>
            <person name="Janitza P."/>
            <person name="Kern R."/>
            <person name="Heyl A."/>
            <person name="Rumpler F."/>
            <person name="Villalobos L.I.A.C."/>
            <person name="Clay J.M."/>
            <person name="Skokan R."/>
            <person name="Toyoda A."/>
            <person name="Suzuki Y."/>
            <person name="Kagoshima H."/>
            <person name="Schijlen E."/>
            <person name="Tajeshwar N."/>
            <person name="Catarino B."/>
            <person name="Hetherington A.J."/>
            <person name="Saltykova A."/>
            <person name="Bonnot C."/>
            <person name="Breuninger H."/>
            <person name="Symeonidi A."/>
            <person name="Radhakrishnan G.V."/>
            <person name="Van Nieuwerburgh F."/>
            <person name="Deforce D."/>
            <person name="Chang C."/>
            <person name="Karol K.G."/>
            <person name="Hedrich R."/>
            <person name="Ulvskov P."/>
            <person name="Glockner G."/>
            <person name="Delwiche C.F."/>
            <person name="Petrasek J."/>
            <person name="Van de Peer Y."/>
            <person name="Friml J."/>
            <person name="Beilby M."/>
            <person name="Dolan L."/>
            <person name="Kohara Y."/>
            <person name="Sugano S."/>
            <person name="Fujiyama A."/>
            <person name="Delaux P.-M."/>
            <person name="Quint M."/>
            <person name="TheiBen G."/>
            <person name="Hagemann M."/>
            <person name="Harholt J."/>
            <person name="Dunand C."/>
            <person name="Zachgo S."/>
            <person name="Langdale J."/>
            <person name="Maumus F."/>
            <person name="Straeten D.V.D."/>
            <person name="Gould S.B."/>
            <person name="Rensing S.A."/>
        </authorList>
    </citation>
    <scope>NUCLEOTIDE SEQUENCE [LARGE SCALE GENOMIC DNA]</scope>
    <source>
        <strain evidence="20 21">S276</strain>
    </source>
</reference>
<dbReference type="InterPro" id="IPR001709">
    <property type="entry name" value="Flavoprot_Pyr_Nucl_cyt_Rdtase"/>
</dbReference>
<comment type="subunit">
    <text evidence="6">Homodimer.</text>
</comment>
<evidence type="ECO:0000256" key="9">
    <source>
        <dbReference type="ARBA" id="ARBA00022630"/>
    </source>
</evidence>
<dbReference type="PANTHER" id="PTHR19370:SF185">
    <property type="entry name" value="NADH-CYTOCHROME B5 REDUCTASE"/>
    <property type="match status" value="1"/>
</dbReference>
<dbReference type="SUPFAM" id="SSF52343">
    <property type="entry name" value="Ferredoxin reductase-like, C-terminal NADP-linked domain"/>
    <property type="match status" value="1"/>
</dbReference>
<organism evidence="20 21">
    <name type="scientific">Chara braunii</name>
    <name type="common">Braun's stonewort</name>
    <dbReference type="NCBI Taxonomy" id="69332"/>
    <lineage>
        <taxon>Eukaryota</taxon>
        <taxon>Viridiplantae</taxon>
        <taxon>Streptophyta</taxon>
        <taxon>Charophyceae</taxon>
        <taxon>Charales</taxon>
        <taxon>Characeae</taxon>
        <taxon>Chara</taxon>
    </lineage>
</organism>
<feature type="domain" description="Cytochrome b5 heme-binding" evidence="18">
    <location>
        <begin position="75"/>
        <end position="203"/>
    </location>
</feature>
<feature type="compositionally biased region" description="Basic and acidic residues" evidence="17">
    <location>
        <begin position="44"/>
        <end position="66"/>
    </location>
</feature>
<evidence type="ECO:0000256" key="15">
    <source>
        <dbReference type="ARBA" id="ARBA00023063"/>
    </source>
</evidence>
<dbReference type="FunFam" id="2.40.30.10:FF:000021">
    <property type="entry name" value="NADH-cytochrome b5 reductase"/>
    <property type="match status" value="1"/>
</dbReference>
<evidence type="ECO:0000256" key="10">
    <source>
        <dbReference type="ARBA" id="ARBA00022723"/>
    </source>
</evidence>
<evidence type="ECO:0000259" key="19">
    <source>
        <dbReference type="PROSITE" id="PS51384"/>
    </source>
</evidence>
<proteinExistence type="inferred from homology"/>
<accession>A0A388LLR8</accession>
<gene>
    <name evidence="20" type="ORF">CBR_g36815</name>
</gene>
<evidence type="ECO:0000256" key="5">
    <source>
        <dbReference type="ARBA" id="ARBA00006253"/>
    </source>
</evidence>
<keyword evidence="10" id="KW-0479">Metal-binding</keyword>
<comment type="function">
    <text evidence="4">Nitrate reductase is a key enzyme involved in the first step of nitrate assimilation in plants, fungi and bacteria.</text>
</comment>
<feature type="binding site" evidence="16">
    <location>
        <position position="333"/>
    </location>
    <ligand>
        <name>FAD</name>
        <dbReference type="ChEBI" id="CHEBI:57692"/>
    </ligand>
</feature>
<evidence type="ECO:0000313" key="20">
    <source>
        <dbReference type="EMBL" id="GBG83201.1"/>
    </source>
</evidence>
<feature type="binding site" evidence="16">
    <location>
        <position position="314"/>
    </location>
    <ligand>
        <name>FAD</name>
        <dbReference type="ChEBI" id="CHEBI:57692"/>
    </ligand>
</feature>